<feature type="compositionally biased region" description="Basic and acidic residues" evidence="1">
    <location>
        <begin position="29"/>
        <end position="49"/>
    </location>
</feature>
<proteinExistence type="predicted"/>
<evidence type="ECO:0000313" key="3">
    <source>
        <dbReference type="Proteomes" id="UP001279734"/>
    </source>
</evidence>
<sequence length="93" mass="9454">MEPSTRDDPPATAPEAAKGKRPAAAAPEAAREEPAAAVDDDKFLDRILDEAAACSAREDAPGSSSPGPPPTGPPPAGTGLEPRPVRPLGKTYE</sequence>
<reference evidence="2" key="1">
    <citation type="submission" date="2023-05" db="EMBL/GenBank/DDBJ databases">
        <title>Nepenthes gracilis genome sequencing.</title>
        <authorList>
            <person name="Fukushima K."/>
        </authorList>
    </citation>
    <scope>NUCLEOTIDE SEQUENCE</scope>
    <source>
        <strain evidence="2">SING2019-196</strain>
    </source>
</reference>
<evidence type="ECO:0000256" key="1">
    <source>
        <dbReference type="SAM" id="MobiDB-lite"/>
    </source>
</evidence>
<comment type="caution">
    <text evidence="2">The sequence shown here is derived from an EMBL/GenBank/DDBJ whole genome shotgun (WGS) entry which is preliminary data.</text>
</comment>
<dbReference type="AlphaFoldDB" id="A0AAD3XRL2"/>
<keyword evidence="3" id="KW-1185">Reference proteome</keyword>
<protein>
    <submittedName>
        <fullName evidence="2">Uncharacterized protein</fullName>
    </submittedName>
</protein>
<feature type="compositionally biased region" description="Pro residues" evidence="1">
    <location>
        <begin position="66"/>
        <end position="76"/>
    </location>
</feature>
<dbReference type="Proteomes" id="UP001279734">
    <property type="component" value="Unassembled WGS sequence"/>
</dbReference>
<feature type="non-terminal residue" evidence="2">
    <location>
        <position position="93"/>
    </location>
</feature>
<organism evidence="2 3">
    <name type="scientific">Nepenthes gracilis</name>
    <name type="common">Slender pitcher plant</name>
    <dbReference type="NCBI Taxonomy" id="150966"/>
    <lineage>
        <taxon>Eukaryota</taxon>
        <taxon>Viridiplantae</taxon>
        <taxon>Streptophyta</taxon>
        <taxon>Embryophyta</taxon>
        <taxon>Tracheophyta</taxon>
        <taxon>Spermatophyta</taxon>
        <taxon>Magnoliopsida</taxon>
        <taxon>eudicotyledons</taxon>
        <taxon>Gunneridae</taxon>
        <taxon>Pentapetalae</taxon>
        <taxon>Caryophyllales</taxon>
        <taxon>Nepenthaceae</taxon>
        <taxon>Nepenthes</taxon>
    </lineage>
</organism>
<dbReference type="EMBL" id="BSYO01000013">
    <property type="protein sequence ID" value="GMH13921.1"/>
    <property type="molecule type" value="Genomic_DNA"/>
</dbReference>
<feature type="region of interest" description="Disordered" evidence="1">
    <location>
        <begin position="1"/>
        <end position="93"/>
    </location>
</feature>
<gene>
    <name evidence="2" type="ORF">Nepgr_015762</name>
</gene>
<evidence type="ECO:0000313" key="2">
    <source>
        <dbReference type="EMBL" id="GMH13921.1"/>
    </source>
</evidence>
<accession>A0AAD3XRL2</accession>
<name>A0AAD3XRL2_NEPGR</name>